<evidence type="ECO:0000313" key="3">
    <source>
        <dbReference type="Proteomes" id="UP001165289"/>
    </source>
</evidence>
<reference evidence="2 3" key="1">
    <citation type="journal article" date="2023" name="BMC Biol.">
        <title>The compact genome of the sponge Oopsacas minuta (Hexactinellida) is lacking key metazoan core genes.</title>
        <authorList>
            <person name="Santini S."/>
            <person name="Schenkelaars Q."/>
            <person name="Jourda C."/>
            <person name="Duchesne M."/>
            <person name="Belahbib H."/>
            <person name="Rocher C."/>
            <person name="Selva M."/>
            <person name="Riesgo A."/>
            <person name="Vervoort M."/>
            <person name="Leys S.P."/>
            <person name="Kodjabachian L."/>
            <person name="Le Bivic A."/>
            <person name="Borchiellini C."/>
            <person name="Claverie J.M."/>
            <person name="Renard E."/>
        </authorList>
    </citation>
    <scope>NUCLEOTIDE SEQUENCE [LARGE SCALE GENOMIC DNA]</scope>
    <source>
        <strain evidence="2">SPO-2</strain>
    </source>
</reference>
<dbReference type="AlphaFoldDB" id="A0AAV7JCZ5"/>
<organism evidence="2 3">
    <name type="scientific">Oopsacas minuta</name>
    <dbReference type="NCBI Taxonomy" id="111878"/>
    <lineage>
        <taxon>Eukaryota</taxon>
        <taxon>Metazoa</taxon>
        <taxon>Porifera</taxon>
        <taxon>Hexactinellida</taxon>
        <taxon>Hexasterophora</taxon>
        <taxon>Lyssacinosida</taxon>
        <taxon>Leucopsacidae</taxon>
        <taxon>Oopsacas</taxon>
    </lineage>
</organism>
<dbReference type="EMBL" id="JAKMXF010000354">
    <property type="protein sequence ID" value="KAI6646642.1"/>
    <property type="molecule type" value="Genomic_DNA"/>
</dbReference>
<feature type="compositionally biased region" description="Polar residues" evidence="1">
    <location>
        <begin position="1"/>
        <end position="26"/>
    </location>
</feature>
<protein>
    <submittedName>
        <fullName evidence="2">IQ domain-containing protein E</fullName>
    </submittedName>
</protein>
<accession>A0AAV7JCZ5</accession>
<proteinExistence type="predicted"/>
<evidence type="ECO:0000256" key="1">
    <source>
        <dbReference type="SAM" id="MobiDB-lite"/>
    </source>
</evidence>
<comment type="caution">
    <text evidence="2">The sequence shown here is derived from an EMBL/GenBank/DDBJ whole genome shotgun (WGS) entry which is preliminary data.</text>
</comment>
<keyword evidence="3" id="KW-1185">Reference proteome</keyword>
<gene>
    <name evidence="2" type="ORF">LOD99_12763</name>
</gene>
<dbReference type="Proteomes" id="UP001165289">
    <property type="component" value="Unassembled WGS sequence"/>
</dbReference>
<sequence>MSKTLGVTSPLHTKSRTASPYQSIATWTPPGTGLGSSKRGKTIQGQGEGEVTDGGGLWKRALAVTGVGVGTEGNYSPNQTGQTTQSLYNVVMKTTQAKRGADKATTSLNRSAKQYGTKEEMYLELQGLKKAVRLAGNERDNLKSRLRRTEEELNRRDKELEEVLSGDGGLSQQELVRSLGDKERTGQGQGSGSKTLILSMKRQIYTLQKTLREREHALSKLQEDSKTMDTREMQVR</sequence>
<feature type="compositionally biased region" description="Gly residues" evidence="1">
    <location>
        <begin position="46"/>
        <end position="55"/>
    </location>
</feature>
<name>A0AAV7JCZ5_9METZ</name>
<feature type="region of interest" description="Disordered" evidence="1">
    <location>
        <begin position="153"/>
        <end position="172"/>
    </location>
</feature>
<evidence type="ECO:0000313" key="2">
    <source>
        <dbReference type="EMBL" id="KAI6646642.1"/>
    </source>
</evidence>
<feature type="region of interest" description="Disordered" evidence="1">
    <location>
        <begin position="1"/>
        <end position="55"/>
    </location>
</feature>